<feature type="domain" description="Trimeric autotransporter adhesin YadA-like head" evidence="2">
    <location>
        <begin position="380"/>
        <end position="404"/>
    </location>
</feature>
<accession>A0A7Z7FLS6</accession>
<evidence type="ECO:0000256" key="1">
    <source>
        <dbReference type="SAM" id="MobiDB-lite"/>
    </source>
</evidence>
<dbReference type="InterPro" id="IPR008640">
    <property type="entry name" value="Adhesin_Head_dom"/>
</dbReference>
<feature type="domain" description="Trimeric autotransporter adhesin YadA-like head" evidence="2">
    <location>
        <begin position="49"/>
        <end position="67"/>
    </location>
</feature>
<feature type="domain" description="Trimeric autotransporter adhesin YadA-like head" evidence="2">
    <location>
        <begin position="667"/>
        <end position="692"/>
    </location>
</feature>
<dbReference type="Gene3D" id="2.150.10.10">
    <property type="entry name" value="Serralysin-like metalloprotease, C-terminal"/>
    <property type="match status" value="6"/>
</dbReference>
<dbReference type="Pfam" id="PF05662">
    <property type="entry name" value="YadA_stalk"/>
    <property type="match status" value="7"/>
</dbReference>
<dbReference type="AlphaFoldDB" id="A0A7Z7FLS6"/>
<dbReference type="EMBL" id="FNDI01000021">
    <property type="protein sequence ID" value="SDI65764.1"/>
    <property type="molecule type" value="Genomic_DNA"/>
</dbReference>
<feature type="domain" description="Trimeric autotransporter adhesin YadA-like head" evidence="2">
    <location>
        <begin position="223"/>
        <end position="248"/>
    </location>
</feature>
<feature type="domain" description="Trimeric autotransporter adhesin YadA-like stalk" evidence="3">
    <location>
        <begin position="1104"/>
        <end position="1141"/>
    </location>
</feature>
<feature type="domain" description="Trimeric autotransporter adhesin YadA-like stalk" evidence="3">
    <location>
        <begin position="589"/>
        <end position="628"/>
    </location>
</feature>
<evidence type="ECO:0000259" key="3">
    <source>
        <dbReference type="Pfam" id="PF05662"/>
    </source>
</evidence>
<protein>
    <submittedName>
        <fullName evidence="4">Head domain of trimeric autotransporter adhesin</fullName>
    </submittedName>
</protein>
<gene>
    <name evidence="4" type="ORF">SAMN04487926_12181</name>
</gene>
<dbReference type="SUPFAM" id="SSF101967">
    <property type="entry name" value="Adhesin YadA, collagen-binding domain"/>
    <property type="match status" value="7"/>
</dbReference>
<dbReference type="Gene3D" id="1.20.5.170">
    <property type="match status" value="2"/>
</dbReference>
<organism evidence="4 5">
    <name type="scientific">Paraburkholderia steynii</name>
    <dbReference type="NCBI Taxonomy" id="1245441"/>
    <lineage>
        <taxon>Bacteria</taxon>
        <taxon>Pseudomonadati</taxon>
        <taxon>Pseudomonadota</taxon>
        <taxon>Betaproteobacteria</taxon>
        <taxon>Burkholderiales</taxon>
        <taxon>Burkholderiaceae</taxon>
        <taxon>Paraburkholderia</taxon>
    </lineage>
</organism>
<reference evidence="4" key="1">
    <citation type="submission" date="2016-10" db="EMBL/GenBank/DDBJ databases">
        <authorList>
            <person name="Varghese N."/>
            <person name="Submissions S."/>
        </authorList>
    </citation>
    <scope>NUCLEOTIDE SEQUENCE [LARGE SCALE GENOMIC DNA]</scope>
    <source>
        <strain evidence="4">YR281</strain>
    </source>
</reference>
<evidence type="ECO:0000313" key="4">
    <source>
        <dbReference type="EMBL" id="SDI65764.1"/>
    </source>
</evidence>
<feature type="domain" description="Trimeric autotransporter adhesin YadA-like stalk" evidence="3">
    <location>
        <begin position="159"/>
        <end position="197"/>
    </location>
</feature>
<feature type="domain" description="Trimeric autotransporter adhesin YadA-like head" evidence="2">
    <location>
        <begin position="900"/>
        <end position="926"/>
    </location>
</feature>
<feature type="domain" description="Trimeric autotransporter adhesin YadA-like head" evidence="2">
    <location>
        <begin position="711"/>
        <end position="735"/>
    </location>
</feature>
<feature type="domain" description="Trimeric autotransporter adhesin YadA-like stalk" evidence="3">
    <location>
        <begin position="410"/>
        <end position="444"/>
    </location>
</feature>
<feature type="domain" description="Trimeric autotransporter adhesin YadA-like head" evidence="2">
    <location>
        <begin position="563"/>
        <end position="583"/>
    </location>
</feature>
<keyword evidence="5" id="KW-1185">Reference proteome</keyword>
<dbReference type="GO" id="GO:0019867">
    <property type="term" value="C:outer membrane"/>
    <property type="evidence" value="ECO:0007669"/>
    <property type="project" value="InterPro"/>
</dbReference>
<feature type="domain" description="Trimeric autotransporter adhesin YadA-like stalk" evidence="3">
    <location>
        <begin position="799"/>
        <end position="837"/>
    </location>
</feature>
<evidence type="ECO:0000259" key="2">
    <source>
        <dbReference type="Pfam" id="PF05658"/>
    </source>
</evidence>
<feature type="domain" description="Trimeric autotransporter adhesin YadA-like head" evidence="2">
    <location>
        <begin position="1027"/>
        <end position="1053"/>
    </location>
</feature>
<feature type="domain" description="Trimeric autotransporter adhesin YadA-like stalk" evidence="3">
    <location>
        <begin position="266"/>
        <end position="304"/>
    </location>
</feature>
<evidence type="ECO:0000313" key="5">
    <source>
        <dbReference type="Proteomes" id="UP000198900"/>
    </source>
</evidence>
<dbReference type="Gene3D" id="2.60.40.4050">
    <property type="match status" value="3"/>
</dbReference>
<name>A0A7Z7FLS6_9BURK</name>
<feature type="domain" description="Trimeric autotransporter adhesin YadA-like stalk" evidence="3">
    <location>
        <begin position="964"/>
        <end position="1002"/>
    </location>
</feature>
<sequence>MGLYANAAGSNAAAIGFSANSSGTSAVAVGHNAVASGDYTEAMGNSAQALGTGDIALGASSTASGAGTYAAALGANALATGAGSAALGAASNAAGSLSTALGYGAKATTANSVALGSNSVANSTTLGTAGFQPAGGTMIQASTAAGGEVSVGKAGAERRITNVAAGYAATDAVNVSQLMAEDARVNLVNNNLSNLSNVVNNIPTNASLKYFHANSTLADSTVTGVNSVAAGPAAVASANNAVALGANSVADRANTVSVGSATAQRQIVNVGAGQQAADAVNVSQLSGVTQALGGGASVKADGSIAQPTYNVYGNTYSNVGDALGNISSATGNIVQSLKYIKFGPSGADQAQAGGNDSIALGGNAVASANGSVAIGRAAFATGLNSVAIGYGSQAGVANTFAVGNSFTPRRIVNVADGVNDTDAATVRQMNQMGSDLETQIANVIKPTTVLKSSALLGTSSDSDPATVAQLKSMTNALGGGATVAADGTVSAPAYVVHGATYSNVGDAVANIAKSTDGIGFGPGGTAGYAQASGTDSIAVGGAAFATASNAIAIGTGARATFSNSVAIGYGSAASAANTFAVGNVGSTRRIVNVADGINATDAATVGQVSSDIQAAIANLNLNGTTNSGLLKSAVHSTSLLGATPTSSLPPEQLIVSGPTDKGGQIEASGTDSMAIGLNSKADADYALATGVNVRTLGTGSVGVGQQIAIDGQNTVVIGTNVTAAADNALVIGNNSSTVVPGANGGIAIGNNVQVGGVNTLAIGTNILASGSNSVTLGYASADGGVANVVSVGSSKLQRRIINVAAGTQNTDAVNVSQLSGVTAALGGGATVNADGSIKKPTYTVQGTTATDVGTAISKLDGAVSNVSNNVTNLTQNFNNVVNGGGIKYFHASSTLADSSASGAESVAIGGGAIASGANSVALGSGSVASSGSLGVKGLAPDNAALTAGTAFGELSVGTSGKERRITNVAAGYNATDAVNVSQLMAEDVKVNNVSNNLSNLSNVVNNIGANVSMKYFHANSSLVDSTASGANAIAVGPQATAAGTNAIAVGYNASATSAESVALGSNSTTSAILSATAYNPGNATLSGTTAAGEVSVGNGSFNRRITNVAAGSAATDAVNVSQLMAENAKVNAEGTATAAALGSGSTYDPTTGNIGAPTYITGGSTYQNVGGAITNIDARLSNITSGTGDGIKYFHASSTLGDSSASGKDSVAIGGAATASTANSVALG</sequence>
<feature type="non-terminal residue" evidence="4">
    <location>
        <position position="1228"/>
    </location>
</feature>
<dbReference type="InterPro" id="IPR011049">
    <property type="entry name" value="Serralysin-like_metalloprot_C"/>
</dbReference>
<feature type="domain" description="Trimeric autotransporter adhesin YadA-like head" evidence="2">
    <location>
        <begin position="22"/>
        <end position="47"/>
    </location>
</feature>
<proteinExistence type="predicted"/>
<feature type="domain" description="Trimeric autotransporter adhesin YadA-like head" evidence="2">
    <location>
        <begin position="352"/>
        <end position="376"/>
    </location>
</feature>
<dbReference type="Proteomes" id="UP000198900">
    <property type="component" value="Unassembled WGS sequence"/>
</dbReference>
<feature type="domain" description="Trimeric autotransporter adhesin YadA-like head" evidence="2">
    <location>
        <begin position="93"/>
        <end position="119"/>
    </location>
</feature>
<feature type="domain" description="Trimeric autotransporter adhesin YadA-like head" evidence="2">
    <location>
        <begin position="1205"/>
        <end position="1228"/>
    </location>
</feature>
<dbReference type="InterPro" id="IPR008635">
    <property type="entry name" value="Coiled_stalk_dom"/>
</dbReference>
<feature type="domain" description="Trimeric autotransporter adhesin YadA-like head" evidence="2">
    <location>
        <begin position="531"/>
        <end position="557"/>
    </location>
</feature>
<dbReference type="Pfam" id="PF05658">
    <property type="entry name" value="YadA_head"/>
    <property type="match status" value="13"/>
</dbReference>
<comment type="caution">
    <text evidence="4">The sequence shown here is derived from an EMBL/GenBank/DDBJ whole genome shotgun (WGS) entry which is preliminary data.</text>
</comment>
<feature type="region of interest" description="Disordered" evidence="1">
    <location>
        <begin position="642"/>
        <end position="662"/>
    </location>
</feature>